<keyword evidence="2" id="KW-1185">Reference proteome</keyword>
<dbReference type="Proteomes" id="UP000614350">
    <property type="component" value="Unassembled WGS sequence"/>
</dbReference>
<accession>A0A834JHT8</accession>
<gene>
    <name evidence="1" type="ORF">HZH66_010115</name>
</gene>
<dbReference type="AlphaFoldDB" id="A0A834JHT8"/>
<name>A0A834JHT8_VESVU</name>
<protein>
    <submittedName>
        <fullName evidence="1">Uncharacterized protein</fullName>
    </submittedName>
</protein>
<organism evidence="1 2">
    <name type="scientific">Vespula vulgaris</name>
    <name type="common">Yellow jacket</name>
    <name type="synonym">Wasp</name>
    <dbReference type="NCBI Taxonomy" id="7454"/>
    <lineage>
        <taxon>Eukaryota</taxon>
        <taxon>Metazoa</taxon>
        <taxon>Ecdysozoa</taxon>
        <taxon>Arthropoda</taxon>
        <taxon>Hexapoda</taxon>
        <taxon>Insecta</taxon>
        <taxon>Pterygota</taxon>
        <taxon>Neoptera</taxon>
        <taxon>Endopterygota</taxon>
        <taxon>Hymenoptera</taxon>
        <taxon>Apocrita</taxon>
        <taxon>Aculeata</taxon>
        <taxon>Vespoidea</taxon>
        <taxon>Vespidae</taxon>
        <taxon>Vespinae</taxon>
        <taxon>Vespula</taxon>
    </lineage>
</organism>
<evidence type="ECO:0000313" key="2">
    <source>
        <dbReference type="Proteomes" id="UP000614350"/>
    </source>
</evidence>
<proteinExistence type="predicted"/>
<evidence type="ECO:0000313" key="1">
    <source>
        <dbReference type="EMBL" id="KAF7388978.1"/>
    </source>
</evidence>
<dbReference type="EMBL" id="JACSEA010000011">
    <property type="protein sequence ID" value="KAF7388978.1"/>
    <property type="molecule type" value="Genomic_DNA"/>
</dbReference>
<sequence>MYKAWHYGNEFPPTPQPLFLRRLLIATLEKVCHGNPCRRLSKLNFSEHEHLIPAYYAKSRIVALRIELYRPKFARRAFEKTTLEI</sequence>
<comment type="caution">
    <text evidence="1">The sequence shown here is derived from an EMBL/GenBank/DDBJ whole genome shotgun (WGS) entry which is preliminary data.</text>
</comment>
<reference evidence="1" key="1">
    <citation type="journal article" date="2020" name="G3 (Bethesda)">
        <title>High-Quality Assemblies for Three Invasive Social Wasps from the &lt;i&gt;Vespula&lt;/i&gt; Genus.</title>
        <authorList>
            <person name="Harrop T.W.R."/>
            <person name="Guhlin J."/>
            <person name="McLaughlin G.M."/>
            <person name="Permina E."/>
            <person name="Stockwell P."/>
            <person name="Gilligan J."/>
            <person name="Le Lec M.F."/>
            <person name="Gruber M.A.M."/>
            <person name="Quinn O."/>
            <person name="Lovegrove M."/>
            <person name="Duncan E.J."/>
            <person name="Remnant E.J."/>
            <person name="Van Eeckhoven J."/>
            <person name="Graham B."/>
            <person name="Knapp R.A."/>
            <person name="Langford K.W."/>
            <person name="Kronenberg Z."/>
            <person name="Press M.O."/>
            <person name="Eacker S.M."/>
            <person name="Wilson-Rankin E.E."/>
            <person name="Purcell J."/>
            <person name="Lester P.J."/>
            <person name="Dearden P.K."/>
        </authorList>
    </citation>
    <scope>NUCLEOTIDE SEQUENCE</scope>
    <source>
        <strain evidence="1">Marl-1</strain>
    </source>
</reference>